<evidence type="ECO:0000256" key="2">
    <source>
        <dbReference type="ARBA" id="ARBA00022527"/>
    </source>
</evidence>
<evidence type="ECO:0000256" key="14">
    <source>
        <dbReference type="ARBA" id="ARBA00023157"/>
    </source>
</evidence>
<dbReference type="InterPro" id="IPR008271">
    <property type="entry name" value="Ser/Thr_kinase_AS"/>
</dbReference>
<organism evidence="24 25">
    <name type="scientific">Salvia divinorum</name>
    <name type="common">Maria pastora</name>
    <name type="synonym">Diviner's sage</name>
    <dbReference type="NCBI Taxonomy" id="28513"/>
    <lineage>
        <taxon>Eukaryota</taxon>
        <taxon>Viridiplantae</taxon>
        <taxon>Streptophyta</taxon>
        <taxon>Embryophyta</taxon>
        <taxon>Tracheophyta</taxon>
        <taxon>Spermatophyta</taxon>
        <taxon>Magnoliopsida</taxon>
        <taxon>eudicotyledons</taxon>
        <taxon>Gunneridae</taxon>
        <taxon>Pentapetalae</taxon>
        <taxon>asterids</taxon>
        <taxon>lamiids</taxon>
        <taxon>Lamiales</taxon>
        <taxon>Lamiaceae</taxon>
        <taxon>Nepetoideae</taxon>
        <taxon>Mentheae</taxon>
        <taxon>Salviinae</taxon>
        <taxon>Salvia</taxon>
        <taxon>Salvia subgen. Calosphace</taxon>
    </lineage>
</organism>
<keyword evidence="11 19" id="KW-0067">ATP-binding</keyword>
<evidence type="ECO:0000256" key="3">
    <source>
        <dbReference type="ARBA" id="ARBA00022536"/>
    </source>
</evidence>
<feature type="binding site" evidence="19">
    <location>
        <position position="462"/>
    </location>
    <ligand>
        <name>ATP</name>
        <dbReference type="ChEBI" id="CHEBI:30616"/>
    </ligand>
</feature>
<dbReference type="Gene3D" id="2.10.25.10">
    <property type="entry name" value="Laminin"/>
    <property type="match status" value="1"/>
</dbReference>
<reference evidence="24 25" key="1">
    <citation type="submission" date="2024-06" db="EMBL/GenBank/DDBJ databases">
        <title>A chromosome level genome sequence of Diviner's sage (Salvia divinorum).</title>
        <authorList>
            <person name="Ford S.A."/>
            <person name="Ro D.-K."/>
            <person name="Ness R.W."/>
            <person name="Phillips M.A."/>
        </authorList>
    </citation>
    <scope>NUCLEOTIDE SEQUENCE [LARGE SCALE GENOMIC DNA]</scope>
    <source>
        <strain evidence="24">SAF-2024a</strain>
        <tissue evidence="24">Leaf</tissue>
    </source>
</reference>
<keyword evidence="14" id="KW-1015">Disulfide bond</keyword>
<keyword evidence="3 18" id="KW-0245">EGF-like domain</keyword>
<dbReference type="PANTHER" id="PTHR27005">
    <property type="entry name" value="WALL-ASSOCIATED RECEPTOR KINASE-LIKE 21"/>
    <property type="match status" value="1"/>
</dbReference>
<dbReference type="Gene3D" id="1.10.510.10">
    <property type="entry name" value="Transferase(Phosphotransferase) domain 1"/>
    <property type="match status" value="1"/>
</dbReference>
<keyword evidence="25" id="KW-1185">Reference proteome</keyword>
<dbReference type="PANTHER" id="PTHR27005:SF468">
    <property type="entry name" value="OS01G0310500 PROTEIN"/>
    <property type="match status" value="1"/>
</dbReference>
<comment type="caution">
    <text evidence="24">The sequence shown here is derived from an EMBL/GenBank/DDBJ whole genome shotgun (WGS) entry which is preliminary data.</text>
</comment>
<comment type="function">
    <text evidence="17">Serine/threonine-protein kinase that may function as a signaling receptor of extracellular matrix component. Binding to pectin may have significance in the control of cell expansion, morphogenesis and development.</text>
</comment>
<dbReference type="FunFam" id="1.10.510.10:FF:000084">
    <property type="entry name" value="Wall-associated receptor kinase 2"/>
    <property type="match status" value="1"/>
</dbReference>
<evidence type="ECO:0000256" key="13">
    <source>
        <dbReference type="ARBA" id="ARBA00023136"/>
    </source>
</evidence>
<keyword evidence="13 20" id="KW-0472">Membrane</keyword>
<feature type="chain" id="PRO_5044839567" evidence="21">
    <location>
        <begin position="31"/>
        <end position="753"/>
    </location>
</feature>
<dbReference type="PROSITE" id="PS01187">
    <property type="entry name" value="EGF_CA"/>
    <property type="match status" value="1"/>
</dbReference>
<evidence type="ECO:0000256" key="4">
    <source>
        <dbReference type="ARBA" id="ARBA00022553"/>
    </source>
</evidence>
<dbReference type="GO" id="GO:0005524">
    <property type="term" value="F:ATP binding"/>
    <property type="evidence" value="ECO:0007669"/>
    <property type="project" value="UniProtKB-UniRule"/>
</dbReference>
<dbReference type="SMART" id="SM00220">
    <property type="entry name" value="S_TKc"/>
    <property type="match status" value="1"/>
</dbReference>
<dbReference type="Pfam" id="PF00069">
    <property type="entry name" value="Pkinase"/>
    <property type="match status" value="1"/>
</dbReference>
<evidence type="ECO:0000256" key="16">
    <source>
        <dbReference type="ARBA" id="ARBA00047951"/>
    </source>
</evidence>
<protein>
    <submittedName>
        <fullName evidence="24">Wall-associated receptor kinase-like 16</fullName>
    </submittedName>
</protein>
<evidence type="ECO:0000256" key="1">
    <source>
        <dbReference type="ARBA" id="ARBA00004479"/>
    </source>
</evidence>
<evidence type="ECO:0000256" key="8">
    <source>
        <dbReference type="ARBA" id="ARBA00022737"/>
    </source>
</evidence>
<feature type="transmembrane region" description="Helical" evidence="20">
    <location>
        <begin position="359"/>
        <end position="381"/>
    </location>
</feature>
<dbReference type="PROSITE" id="PS50011">
    <property type="entry name" value="PROTEIN_KINASE_DOM"/>
    <property type="match status" value="1"/>
</dbReference>
<evidence type="ECO:0000256" key="6">
    <source>
        <dbReference type="ARBA" id="ARBA00022692"/>
    </source>
</evidence>
<evidence type="ECO:0000313" key="24">
    <source>
        <dbReference type="EMBL" id="KAL1551982.1"/>
    </source>
</evidence>
<dbReference type="PROSITE" id="PS00108">
    <property type="entry name" value="PROTEIN_KINASE_ST"/>
    <property type="match status" value="1"/>
</dbReference>
<accession>A0ABD1H6E2</accession>
<evidence type="ECO:0000256" key="12">
    <source>
        <dbReference type="ARBA" id="ARBA00022989"/>
    </source>
</evidence>
<dbReference type="InterPro" id="IPR000742">
    <property type="entry name" value="EGF"/>
</dbReference>
<feature type="domain" description="Protein kinase" evidence="22">
    <location>
        <begin position="434"/>
        <end position="716"/>
    </location>
</feature>
<dbReference type="SUPFAM" id="SSF56112">
    <property type="entry name" value="Protein kinase-like (PK-like)"/>
    <property type="match status" value="1"/>
</dbReference>
<dbReference type="InterPro" id="IPR001881">
    <property type="entry name" value="EGF-like_Ca-bd_dom"/>
</dbReference>
<feature type="signal peptide" evidence="21">
    <location>
        <begin position="1"/>
        <end position="30"/>
    </location>
</feature>
<dbReference type="InterPro" id="IPR018097">
    <property type="entry name" value="EGF_Ca-bd_CS"/>
</dbReference>
<dbReference type="Proteomes" id="UP001567538">
    <property type="component" value="Unassembled WGS sequence"/>
</dbReference>
<comment type="caution">
    <text evidence="18">Lacks conserved residue(s) required for the propagation of feature annotation.</text>
</comment>
<keyword evidence="6 20" id="KW-0812">Transmembrane</keyword>
<dbReference type="GO" id="GO:0016020">
    <property type="term" value="C:membrane"/>
    <property type="evidence" value="ECO:0007669"/>
    <property type="project" value="UniProtKB-SubCell"/>
</dbReference>
<evidence type="ECO:0000256" key="18">
    <source>
        <dbReference type="PROSITE-ProRule" id="PRU00076"/>
    </source>
</evidence>
<evidence type="ECO:0000259" key="23">
    <source>
        <dbReference type="PROSITE" id="PS50026"/>
    </source>
</evidence>
<dbReference type="SMART" id="SM00181">
    <property type="entry name" value="EGF"/>
    <property type="match status" value="2"/>
</dbReference>
<dbReference type="SMART" id="SM00179">
    <property type="entry name" value="EGF_CA"/>
    <property type="match status" value="1"/>
</dbReference>
<evidence type="ECO:0000256" key="21">
    <source>
        <dbReference type="SAM" id="SignalP"/>
    </source>
</evidence>
<dbReference type="CDD" id="cd00054">
    <property type="entry name" value="EGF_CA"/>
    <property type="match status" value="1"/>
</dbReference>
<evidence type="ECO:0000256" key="11">
    <source>
        <dbReference type="ARBA" id="ARBA00022840"/>
    </source>
</evidence>
<dbReference type="InterPro" id="IPR011009">
    <property type="entry name" value="Kinase-like_dom_sf"/>
</dbReference>
<keyword evidence="5" id="KW-0808">Transferase</keyword>
<dbReference type="Gene3D" id="3.30.200.20">
    <property type="entry name" value="Phosphorylase Kinase, domain 1"/>
    <property type="match status" value="1"/>
</dbReference>
<keyword evidence="8" id="KW-0677">Repeat</keyword>
<sequence>MAFEKLNNMPTSILVIVMFILASSPNLVFSSHNFPIAKRNCNDICGGIPIPFPFGTTSECYISQEFWVTCKHTATSGGPQKLFWWDTNIEITRISLDGQMTLLQSISRDCYNRNGSRSSPSITAWIKLTDYYFTVSNTANKFTIVGCDAYAFVSGERLGRNFTTGCTAMCSSEDDMTEGECTGVGCCQTPIPRDVWKIEVELKSYSNYTYVSDFNRCGYGFVAEESAFKFSKDNLTNLADVESIPMVVDWAIGNSTCQEAQRNATSYACISANSECYKPINSVGYRCRCEDGFEGNPYLAHGCIDIDECATKIGNNCTKNEYCNNTQGGYTCSCPKNYDGDGIGEDGCKLASKEQNMRVAFILIGTASGIIALLLAITLLYMELKRRSQRKTKQRFFLQNGGHVLQEKLARREASPEMVTIFSSSELEKATSNFGNSMIIGRGGFGTVYKGVLADRRIVAIKRSIRVDPTQIEQFINEVVVLSQINHRNVVRLLGCCLETDVPLLVYEFVTNGTLSSHLHNEAKARALDWSMRLKIAAETAGVLSYLHSSASTPIIHRDVKSDNILLDHTFTAKVSDFGASKLVPIDLVQPSTIVQGTFGYLDPEYMQTNQLTEKSDVYSFGVVLLELVTGRRALSFDRPVKEKNLANYFLSVLKQGLLFEIIDENIVGLGNREQIYAVCKLAKECLNVRGEDRPSMKEVAMELEGLILGGKHSWARSIENEEEMETLIGVRSSVGYDSICRDHIAMPNNGGR</sequence>
<keyword evidence="4" id="KW-0597">Phosphoprotein</keyword>
<keyword evidence="12 20" id="KW-1133">Transmembrane helix</keyword>
<dbReference type="SUPFAM" id="SSF57196">
    <property type="entry name" value="EGF/Laminin"/>
    <property type="match status" value="1"/>
</dbReference>
<feature type="domain" description="EGF-like" evidence="23">
    <location>
        <begin position="305"/>
        <end position="349"/>
    </location>
</feature>
<keyword evidence="10" id="KW-0418">Kinase</keyword>
<dbReference type="InterPro" id="IPR000719">
    <property type="entry name" value="Prot_kinase_dom"/>
</dbReference>
<evidence type="ECO:0000256" key="17">
    <source>
        <dbReference type="ARBA" id="ARBA00058961"/>
    </source>
</evidence>
<dbReference type="InterPro" id="IPR049883">
    <property type="entry name" value="NOTCH1_EGF-like"/>
</dbReference>
<evidence type="ECO:0000256" key="10">
    <source>
        <dbReference type="ARBA" id="ARBA00022777"/>
    </source>
</evidence>
<gene>
    <name evidence="24" type="ORF">AAHA92_12837</name>
</gene>
<dbReference type="EMBL" id="JBEAFC010000006">
    <property type="protein sequence ID" value="KAL1551982.1"/>
    <property type="molecule type" value="Genomic_DNA"/>
</dbReference>
<dbReference type="Pfam" id="PF07645">
    <property type="entry name" value="EGF_CA"/>
    <property type="match status" value="1"/>
</dbReference>
<dbReference type="InterPro" id="IPR045274">
    <property type="entry name" value="WAK-like"/>
</dbReference>
<evidence type="ECO:0000256" key="15">
    <source>
        <dbReference type="ARBA" id="ARBA00047558"/>
    </source>
</evidence>
<evidence type="ECO:0000259" key="22">
    <source>
        <dbReference type="PROSITE" id="PS50011"/>
    </source>
</evidence>
<comment type="catalytic activity">
    <reaction evidence="16">
        <text>L-threonyl-[protein] + ATP = O-phospho-L-threonyl-[protein] + ADP + H(+)</text>
        <dbReference type="Rhea" id="RHEA:46608"/>
        <dbReference type="Rhea" id="RHEA-COMP:11060"/>
        <dbReference type="Rhea" id="RHEA-COMP:11605"/>
        <dbReference type="ChEBI" id="CHEBI:15378"/>
        <dbReference type="ChEBI" id="CHEBI:30013"/>
        <dbReference type="ChEBI" id="CHEBI:30616"/>
        <dbReference type="ChEBI" id="CHEBI:61977"/>
        <dbReference type="ChEBI" id="CHEBI:456216"/>
    </reaction>
</comment>
<dbReference type="FunFam" id="3.30.200.20:FF:000043">
    <property type="entry name" value="Wall-associated receptor kinase 2"/>
    <property type="match status" value="1"/>
</dbReference>
<keyword evidence="9 19" id="KW-0547">Nucleotide-binding</keyword>
<keyword evidence="2" id="KW-0723">Serine/threonine-protein kinase</keyword>
<evidence type="ECO:0000256" key="5">
    <source>
        <dbReference type="ARBA" id="ARBA00022679"/>
    </source>
</evidence>
<dbReference type="PROSITE" id="PS50026">
    <property type="entry name" value="EGF_3"/>
    <property type="match status" value="1"/>
</dbReference>
<evidence type="ECO:0000313" key="25">
    <source>
        <dbReference type="Proteomes" id="UP001567538"/>
    </source>
</evidence>
<dbReference type="PROSITE" id="PS00107">
    <property type="entry name" value="PROTEIN_KINASE_ATP"/>
    <property type="match status" value="1"/>
</dbReference>
<evidence type="ECO:0000256" key="19">
    <source>
        <dbReference type="PROSITE-ProRule" id="PRU10141"/>
    </source>
</evidence>
<comment type="subcellular location">
    <subcellularLocation>
        <location evidence="1">Membrane</location>
        <topology evidence="1">Single-pass type I membrane protein</topology>
    </subcellularLocation>
</comment>
<dbReference type="AlphaFoldDB" id="A0ABD1H6E2"/>
<evidence type="ECO:0000256" key="20">
    <source>
        <dbReference type="SAM" id="Phobius"/>
    </source>
</evidence>
<dbReference type="InterPro" id="IPR017441">
    <property type="entry name" value="Protein_kinase_ATP_BS"/>
</dbReference>
<dbReference type="FunFam" id="2.10.25.10:FF:000628">
    <property type="entry name" value="Wall-associated receptor kinase 2"/>
    <property type="match status" value="1"/>
</dbReference>
<proteinExistence type="predicted"/>
<dbReference type="InterPro" id="IPR000152">
    <property type="entry name" value="EGF-type_Asp/Asn_hydroxyl_site"/>
</dbReference>
<evidence type="ECO:0000256" key="9">
    <source>
        <dbReference type="ARBA" id="ARBA00022741"/>
    </source>
</evidence>
<dbReference type="PROSITE" id="PS00010">
    <property type="entry name" value="ASX_HYDROXYL"/>
    <property type="match status" value="1"/>
</dbReference>
<keyword evidence="7 21" id="KW-0732">Signal</keyword>
<dbReference type="FunFam" id="2.10.25.10:FF:000038">
    <property type="entry name" value="Fibrillin 2"/>
    <property type="match status" value="1"/>
</dbReference>
<dbReference type="CDD" id="cd14066">
    <property type="entry name" value="STKc_IRAK"/>
    <property type="match status" value="1"/>
</dbReference>
<comment type="catalytic activity">
    <reaction evidence="15">
        <text>L-seryl-[protein] + ATP = O-phospho-L-seryl-[protein] + ADP + H(+)</text>
        <dbReference type="Rhea" id="RHEA:17989"/>
        <dbReference type="Rhea" id="RHEA-COMP:9863"/>
        <dbReference type="Rhea" id="RHEA-COMP:11604"/>
        <dbReference type="ChEBI" id="CHEBI:15378"/>
        <dbReference type="ChEBI" id="CHEBI:29999"/>
        <dbReference type="ChEBI" id="CHEBI:30616"/>
        <dbReference type="ChEBI" id="CHEBI:83421"/>
        <dbReference type="ChEBI" id="CHEBI:456216"/>
    </reaction>
</comment>
<name>A0ABD1H6E2_SALDI</name>
<dbReference type="GO" id="GO:0004674">
    <property type="term" value="F:protein serine/threonine kinase activity"/>
    <property type="evidence" value="ECO:0007669"/>
    <property type="project" value="UniProtKB-KW"/>
</dbReference>
<evidence type="ECO:0000256" key="7">
    <source>
        <dbReference type="ARBA" id="ARBA00022729"/>
    </source>
</evidence>